<evidence type="ECO:0000313" key="3">
    <source>
        <dbReference type="EMBL" id="GAA3799834.1"/>
    </source>
</evidence>
<gene>
    <name evidence="3" type="ORF">GCM10022380_16460</name>
</gene>
<proteinExistence type="predicted"/>
<feature type="domain" description="Amidohydrolase-related" evidence="2">
    <location>
        <begin position="6"/>
        <end position="293"/>
    </location>
</feature>
<dbReference type="Gene3D" id="3.20.20.140">
    <property type="entry name" value="Metal-dependent hydrolases"/>
    <property type="match status" value="1"/>
</dbReference>
<dbReference type="RefSeq" id="WP_020419185.1">
    <property type="nucleotide sequence ID" value="NZ_BAABCM010000001.1"/>
</dbReference>
<dbReference type="EMBL" id="BAABCM010000001">
    <property type="protein sequence ID" value="GAA3799834.1"/>
    <property type="molecule type" value="Genomic_DNA"/>
</dbReference>
<accession>A0ABP7HMU3</accession>
<protein>
    <submittedName>
        <fullName evidence="3">Amidohydrolase family protein</fullName>
    </submittedName>
</protein>
<keyword evidence="4" id="KW-1185">Reference proteome</keyword>
<dbReference type="PANTHER" id="PTHR21240:SF28">
    <property type="entry name" value="ISO-OROTATE DECARBOXYLASE (EUROFUNG)"/>
    <property type="match status" value="1"/>
</dbReference>
<dbReference type="SUPFAM" id="SSF51556">
    <property type="entry name" value="Metallo-dependent hydrolases"/>
    <property type="match status" value="1"/>
</dbReference>
<dbReference type="InterPro" id="IPR006680">
    <property type="entry name" value="Amidohydro-rel"/>
</dbReference>
<evidence type="ECO:0000313" key="4">
    <source>
        <dbReference type="Proteomes" id="UP001501624"/>
    </source>
</evidence>
<evidence type="ECO:0000259" key="2">
    <source>
        <dbReference type="Pfam" id="PF04909"/>
    </source>
</evidence>
<dbReference type="Proteomes" id="UP001501624">
    <property type="component" value="Unassembled WGS sequence"/>
</dbReference>
<keyword evidence="1" id="KW-0456">Lyase</keyword>
<name>A0ABP7HMU3_9PSEU</name>
<dbReference type="InterPro" id="IPR032465">
    <property type="entry name" value="ACMSD"/>
</dbReference>
<organism evidence="3 4">
    <name type="scientific">Amycolatopsis tucumanensis</name>
    <dbReference type="NCBI Taxonomy" id="401106"/>
    <lineage>
        <taxon>Bacteria</taxon>
        <taxon>Bacillati</taxon>
        <taxon>Actinomycetota</taxon>
        <taxon>Actinomycetes</taxon>
        <taxon>Pseudonocardiales</taxon>
        <taxon>Pseudonocardiaceae</taxon>
        <taxon>Amycolatopsis</taxon>
    </lineage>
</organism>
<reference evidence="4" key="1">
    <citation type="journal article" date="2019" name="Int. J. Syst. Evol. Microbiol.">
        <title>The Global Catalogue of Microorganisms (GCM) 10K type strain sequencing project: providing services to taxonomists for standard genome sequencing and annotation.</title>
        <authorList>
            <consortium name="The Broad Institute Genomics Platform"/>
            <consortium name="The Broad Institute Genome Sequencing Center for Infectious Disease"/>
            <person name="Wu L."/>
            <person name="Ma J."/>
        </authorList>
    </citation>
    <scope>NUCLEOTIDE SEQUENCE [LARGE SCALE GENOMIC DNA]</scope>
    <source>
        <strain evidence="4">JCM 17017</strain>
    </source>
</reference>
<dbReference type="Pfam" id="PF04909">
    <property type="entry name" value="Amidohydro_2"/>
    <property type="match status" value="1"/>
</dbReference>
<comment type="caution">
    <text evidence="3">The sequence shown here is derived from an EMBL/GenBank/DDBJ whole genome shotgun (WGS) entry which is preliminary data.</text>
</comment>
<dbReference type="PANTHER" id="PTHR21240">
    <property type="entry name" value="2-AMINO-3-CARBOXYLMUCONATE-6-SEMIALDEHYDE DECARBOXYLASE"/>
    <property type="match status" value="1"/>
</dbReference>
<evidence type="ECO:0000256" key="1">
    <source>
        <dbReference type="ARBA" id="ARBA00023239"/>
    </source>
</evidence>
<dbReference type="InterPro" id="IPR032466">
    <property type="entry name" value="Metal_Hydrolase"/>
</dbReference>
<sequence>MTSSLVDVHSHFVTGDYIAAARQAGHDVPDGMPGWPSWSAEEHLRLMDDAGIGQALLSISSPGVHFGDDDIARDVARHVNDFGIAVAAAHPGRFGLFASLPLPDVDGAIAEIRRVRAESGVAGFSVMSNAHGVYLGDPRYAPLWAELDRHEAVLFVHPTKPLNADAVALGRPLPMIEFPFDTARTVVDLIFAGVLLRHPRIRFVFTHSGGVLPLLMDRVELFRGRALGIGDGDPAESARIQLGKLWFDCAGTPMPTALSTLASVVGTDRLLFGTDYCFTRPAQVLAGIGEIEKAGACPAGGSWLDLFRRNTKALR</sequence>